<dbReference type="PANTHER" id="PTHR30336:SF20">
    <property type="entry name" value="DUF218 DOMAIN-CONTAINING PROTEIN"/>
    <property type="match status" value="1"/>
</dbReference>
<dbReference type="InterPro" id="IPR051599">
    <property type="entry name" value="Cell_Envelope_Assoc"/>
</dbReference>
<gene>
    <name evidence="3" type="ORF">EPA93_44170</name>
</gene>
<dbReference type="Proteomes" id="UP000290365">
    <property type="component" value="Chromosome"/>
</dbReference>
<feature type="transmembrane region" description="Helical" evidence="1">
    <location>
        <begin position="6"/>
        <end position="28"/>
    </location>
</feature>
<reference evidence="3 4" key="1">
    <citation type="submission" date="2019-01" db="EMBL/GenBank/DDBJ databases">
        <title>Ktedonosporobacter rubrisoli SCAWS-G2.</title>
        <authorList>
            <person name="Huang Y."/>
            <person name="Yan B."/>
        </authorList>
    </citation>
    <scope>NUCLEOTIDE SEQUENCE [LARGE SCALE GENOMIC DNA]</scope>
    <source>
        <strain evidence="3 4">SCAWS-G2</strain>
    </source>
</reference>
<keyword evidence="1" id="KW-0812">Transmembrane</keyword>
<evidence type="ECO:0000256" key="1">
    <source>
        <dbReference type="SAM" id="Phobius"/>
    </source>
</evidence>
<dbReference type="GO" id="GO:0005886">
    <property type="term" value="C:plasma membrane"/>
    <property type="evidence" value="ECO:0007669"/>
    <property type="project" value="TreeGrafter"/>
</dbReference>
<dbReference type="EMBL" id="CP035758">
    <property type="protein sequence ID" value="QBD82593.1"/>
    <property type="molecule type" value="Genomic_DNA"/>
</dbReference>
<name>A0A4P6K3U6_KTERU</name>
<keyword evidence="1" id="KW-1133">Transmembrane helix</keyword>
<feature type="domain" description="DUF218" evidence="2">
    <location>
        <begin position="43"/>
        <end position="210"/>
    </location>
</feature>
<dbReference type="InterPro" id="IPR003848">
    <property type="entry name" value="DUF218"/>
</dbReference>
<proteinExistence type="predicted"/>
<dbReference type="RefSeq" id="WP_129893662.1">
    <property type="nucleotide sequence ID" value="NZ_CP035758.1"/>
</dbReference>
<dbReference type="PANTHER" id="PTHR30336">
    <property type="entry name" value="INNER MEMBRANE PROTEIN, PROBABLE PERMEASE"/>
    <property type="match status" value="1"/>
</dbReference>
<organism evidence="3 4">
    <name type="scientific">Ktedonosporobacter rubrisoli</name>
    <dbReference type="NCBI Taxonomy" id="2509675"/>
    <lineage>
        <taxon>Bacteria</taxon>
        <taxon>Bacillati</taxon>
        <taxon>Chloroflexota</taxon>
        <taxon>Ktedonobacteria</taxon>
        <taxon>Ktedonobacterales</taxon>
        <taxon>Ktedonosporobacteraceae</taxon>
        <taxon>Ktedonosporobacter</taxon>
    </lineage>
</organism>
<dbReference type="KEGG" id="kbs:EPA93_44170"/>
<keyword evidence="4" id="KW-1185">Reference proteome</keyword>
<keyword evidence="1" id="KW-0472">Membrane</keyword>
<accession>A0A4P6K3U6</accession>
<dbReference type="Pfam" id="PF02698">
    <property type="entry name" value="DUF218"/>
    <property type="match status" value="1"/>
</dbReference>
<evidence type="ECO:0000259" key="2">
    <source>
        <dbReference type="Pfam" id="PF02698"/>
    </source>
</evidence>
<protein>
    <submittedName>
        <fullName evidence="3">YdcF family protein</fullName>
    </submittedName>
</protein>
<evidence type="ECO:0000313" key="4">
    <source>
        <dbReference type="Proteomes" id="UP000290365"/>
    </source>
</evidence>
<evidence type="ECO:0000313" key="3">
    <source>
        <dbReference type="EMBL" id="QBD82593.1"/>
    </source>
</evidence>
<dbReference type="AlphaFoldDB" id="A0A4P6K3U6"/>
<dbReference type="Gene3D" id="3.40.50.620">
    <property type="entry name" value="HUPs"/>
    <property type="match status" value="1"/>
</dbReference>
<dbReference type="InterPro" id="IPR014729">
    <property type="entry name" value="Rossmann-like_a/b/a_fold"/>
</dbReference>
<dbReference type="CDD" id="cd06259">
    <property type="entry name" value="YdcF-like"/>
    <property type="match status" value="1"/>
</dbReference>
<dbReference type="OrthoDB" id="9782395at2"/>
<sequence length="240" mass="27149">MKKLPLALSFGASAIALASFFFWLAFYLRGRQFALRERLHRADAIVVLAGTRGNIKFLQGKIATAVRLYQKGWAPRIICSGKFSVKVTETPTLIPMSELQAAVGQGRIQEKDVAPAAKSWDVALGACYMCEQAVQMGVPRGVILVENESLHTKENAEMVLALAKKHKMRRIILVTSPFHQRRTYLTFAKVFQSHGVEILNYYADTGEWHPATWFLSTEHRKLVRSEEERIKKYRAKGDLL</sequence>